<dbReference type="EC" id="2.1.1.22" evidence="2"/>
<dbReference type="STRING" id="2880.D8LGE1"/>
<dbReference type="SMART" id="SM01296">
    <property type="entry name" value="N2227"/>
    <property type="match status" value="1"/>
</dbReference>
<dbReference type="OrthoDB" id="978at2759"/>
<dbReference type="PANTHER" id="PTHR12303:SF6">
    <property type="entry name" value="CARNOSINE N-METHYLTRANSFERASE"/>
    <property type="match status" value="1"/>
</dbReference>
<dbReference type="AlphaFoldDB" id="D8LGE1"/>
<dbReference type="GO" id="GO:0032259">
    <property type="term" value="P:methylation"/>
    <property type="evidence" value="ECO:0007669"/>
    <property type="project" value="UniProtKB-KW"/>
</dbReference>
<evidence type="ECO:0000256" key="2">
    <source>
        <dbReference type="ARBA" id="ARBA00012003"/>
    </source>
</evidence>
<organism evidence="7 8">
    <name type="scientific">Ectocarpus siliculosus</name>
    <name type="common">Brown alga</name>
    <name type="synonym">Conferva siliculosa</name>
    <dbReference type="NCBI Taxonomy" id="2880"/>
    <lineage>
        <taxon>Eukaryota</taxon>
        <taxon>Sar</taxon>
        <taxon>Stramenopiles</taxon>
        <taxon>Ochrophyta</taxon>
        <taxon>PX clade</taxon>
        <taxon>Phaeophyceae</taxon>
        <taxon>Ectocarpales</taxon>
        <taxon>Ectocarpaceae</taxon>
        <taxon>Ectocarpus</taxon>
    </lineage>
</organism>
<keyword evidence="3" id="KW-0489">Methyltransferase</keyword>
<name>D8LGE1_ECTSI</name>
<sequence>MREEVDRARTNMRSSAEGRQLGEEFWELHERKLRGMQDGIDRNQAFLNAVVGFQDSSSPFPLADGEKRVPGDPSRTTKAQVSKINTTLRQCMRDWSGEGEEERRESYGAVIAELERLRPVDPRRRGAQKVLVPGAGEGRLAYEIVSRGYGCAGNEFSYFMLMVSNFILNGVGEENEFTLSPFVDNTCNTFSVEDMLRTIRVPDVCPPLTLAGEADLDFSYVSGEWLACYEDQASAFDAIVTVFFLDTAPVVVEYIAAIARLLKEGGVWINFGPLLYHWSDSSLRKTDERFQRSVELSWEEIRIVCACYGLDIVREERQDATYNADQRSMMRTAYTGILCSAVKRSKPDAKGLS</sequence>
<dbReference type="PANTHER" id="PTHR12303">
    <property type="entry name" value="CARNOSINE N-METHYLTRANSFERASE"/>
    <property type="match status" value="1"/>
</dbReference>
<dbReference type="SUPFAM" id="SSF53335">
    <property type="entry name" value="S-adenosyl-L-methionine-dependent methyltransferases"/>
    <property type="match status" value="1"/>
</dbReference>
<evidence type="ECO:0000313" key="8">
    <source>
        <dbReference type="Proteomes" id="UP000002630"/>
    </source>
</evidence>
<dbReference type="Pfam" id="PF07942">
    <property type="entry name" value="CARME"/>
    <property type="match status" value="1"/>
</dbReference>
<proteinExistence type="inferred from homology"/>
<keyword evidence="8" id="KW-1185">Reference proteome</keyword>
<dbReference type="eggNOG" id="KOG2798">
    <property type="taxonomic scope" value="Eukaryota"/>
</dbReference>
<dbReference type="Gene3D" id="3.40.50.150">
    <property type="entry name" value="Vaccinia Virus protein VP39"/>
    <property type="match status" value="1"/>
</dbReference>
<feature type="region of interest" description="Disordered" evidence="6">
    <location>
        <begin position="58"/>
        <end position="79"/>
    </location>
</feature>
<keyword evidence="5" id="KW-0949">S-adenosyl-L-methionine</keyword>
<evidence type="ECO:0000313" key="7">
    <source>
        <dbReference type="EMBL" id="CBN75716.1"/>
    </source>
</evidence>
<keyword evidence="4" id="KW-0808">Transferase</keyword>
<gene>
    <name evidence="7" type="ORF">Esi_0167_0013</name>
</gene>
<dbReference type="InterPro" id="IPR012901">
    <property type="entry name" value="CARME"/>
</dbReference>
<evidence type="ECO:0000256" key="1">
    <source>
        <dbReference type="ARBA" id="ARBA00010086"/>
    </source>
</evidence>
<evidence type="ECO:0000256" key="3">
    <source>
        <dbReference type="ARBA" id="ARBA00022603"/>
    </source>
</evidence>
<dbReference type="InterPro" id="IPR029063">
    <property type="entry name" value="SAM-dependent_MTases_sf"/>
</dbReference>
<dbReference type="InParanoid" id="D8LGE1"/>
<evidence type="ECO:0000256" key="6">
    <source>
        <dbReference type="SAM" id="MobiDB-lite"/>
    </source>
</evidence>
<evidence type="ECO:0000256" key="5">
    <source>
        <dbReference type="ARBA" id="ARBA00022691"/>
    </source>
</evidence>
<reference evidence="7 8" key="1">
    <citation type="journal article" date="2010" name="Nature">
        <title>The Ectocarpus genome and the independent evolution of multicellularity in brown algae.</title>
        <authorList>
            <person name="Cock J.M."/>
            <person name="Sterck L."/>
            <person name="Rouze P."/>
            <person name="Scornet D."/>
            <person name="Allen A.E."/>
            <person name="Amoutzias G."/>
            <person name="Anthouard V."/>
            <person name="Artiguenave F."/>
            <person name="Aury J.M."/>
            <person name="Badger J.H."/>
            <person name="Beszteri B."/>
            <person name="Billiau K."/>
            <person name="Bonnet E."/>
            <person name="Bothwell J.H."/>
            <person name="Bowler C."/>
            <person name="Boyen C."/>
            <person name="Brownlee C."/>
            <person name="Carrano C.J."/>
            <person name="Charrier B."/>
            <person name="Cho G.Y."/>
            <person name="Coelho S.M."/>
            <person name="Collen J."/>
            <person name="Corre E."/>
            <person name="Da Silva C."/>
            <person name="Delage L."/>
            <person name="Delaroque N."/>
            <person name="Dittami S.M."/>
            <person name="Doulbeau S."/>
            <person name="Elias M."/>
            <person name="Farnham G."/>
            <person name="Gachon C.M."/>
            <person name="Gschloessl B."/>
            <person name="Heesch S."/>
            <person name="Jabbari K."/>
            <person name="Jubin C."/>
            <person name="Kawai H."/>
            <person name="Kimura K."/>
            <person name="Kloareg B."/>
            <person name="Kupper F.C."/>
            <person name="Lang D."/>
            <person name="Le Bail A."/>
            <person name="Leblanc C."/>
            <person name="Lerouge P."/>
            <person name="Lohr M."/>
            <person name="Lopez P.J."/>
            <person name="Martens C."/>
            <person name="Maumus F."/>
            <person name="Michel G."/>
            <person name="Miranda-Saavedra D."/>
            <person name="Morales J."/>
            <person name="Moreau H."/>
            <person name="Motomura T."/>
            <person name="Nagasato C."/>
            <person name="Napoli C.A."/>
            <person name="Nelson D.R."/>
            <person name="Nyvall-Collen P."/>
            <person name="Peters A.F."/>
            <person name="Pommier C."/>
            <person name="Potin P."/>
            <person name="Poulain J."/>
            <person name="Quesneville H."/>
            <person name="Read B."/>
            <person name="Rensing S.A."/>
            <person name="Ritter A."/>
            <person name="Rousvoal S."/>
            <person name="Samanta M."/>
            <person name="Samson G."/>
            <person name="Schroeder D.C."/>
            <person name="Segurens B."/>
            <person name="Strittmatter M."/>
            <person name="Tonon T."/>
            <person name="Tregear J.W."/>
            <person name="Valentin K."/>
            <person name="von Dassow P."/>
            <person name="Yamagishi T."/>
            <person name="Van de Peer Y."/>
            <person name="Wincker P."/>
        </authorList>
    </citation>
    <scope>NUCLEOTIDE SEQUENCE [LARGE SCALE GENOMIC DNA]</scope>
    <source>
        <strain evidence="8">Ec32 / CCAP1310/4</strain>
    </source>
</reference>
<evidence type="ECO:0000256" key="4">
    <source>
        <dbReference type="ARBA" id="ARBA00022679"/>
    </source>
</evidence>
<dbReference type="EMBL" id="FN649760">
    <property type="protein sequence ID" value="CBN75716.1"/>
    <property type="molecule type" value="Genomic_DNA"/>
</dbReference>
<protein>
    <recommendedName>
        <fullName evidence="2">carnosine N-methyltransferase</fullName>
        <ecNumber evidence="2">2.1.1.22</ecNumber>
    </recommendedName>
</protein>
<comment type="similarity">
    <text evidence="1">Belongs to the carnosine N-methyltransferase family.</text>
</comment>
<dbReference type="GO" id="GO:0030735">
    <property type="term" value="F:carnosine N-methyltransferase activity"/>
    <property type="evidence" value="ECO:0007669"/>
    <property type="project" value="UniProtKB-EC"/>
</dbReference>
<dbReference type="Proteomes" id="UP000002630">
    <property type="component" value="Unassembled WGS sequence"/>
</dbReference>
<accession>D8LGE1</accession>